<evidence type="ECO:0000256" key="2">
    <source>
        <dbReference type="ARBA" id="ARBA00010790"/>
    </source>
</evidence>
<gene>
    <name evidence="8" type="ORF">RJ41_15400</name>
</gene>
<dbReference type="PANTHER" id="PTHR11552">
    <property type="entry name" value="GLUCOSE-METHANOL-CHOLINE GMC OXIDOREDUCTASE"/>
    <property type="match status" value="1"/>
</dbReference>
<evidence type="ECO:0000256" key="5">
    <source>
        <dbReference type="RuleBase" id="RU003968"/>
    </source>
</evidence>
<dbReference type="PROSITE" id="PS00623">
    <property type="entry name" value="GMC_OXRED_1"/>
    <property type="match status" value="1"/>
</dbReference>
<dbReference type="SUPFAM" id="SSF51905">
    <property type="entry name" value="FAD/NAD(P)-binding domain"/>
    <property type="match status" value="1"/>
</dbReference>
<dbReference type="PIRSF" id="PIRSF000137">
    <property type="entry name" value="Alcohol_oxidase"/>
    <property type="match status" value="1"/>
</dbReference>
<dbReference type="Proteomes" id="UP000031197">
    <property type="component" value="Unassembled WGS sequence"/>
</dbReference>
<protein>
    <submittedName>
        <fullName evidence="8">GMC family oxidoreductase</fullName>
    </submittedName>
</protein>
<dbReference type="InterPro" id="IPR000172">
    <property type="entry name" value="GMC_OxRdtase_N"/>
</dbReference>
<dbReference type="EMBL" id="JWLW01000065">
    <property type="protein sequence ID" value="KHT44957.1"/>
    <property type="molecule type" value="Genomic_DNA"/>
</dbReference>
<feature type="domain" description="Glucose-methanol-choline oxidoreductase N-terminal" evidence="6">
    <location>
        <begin position="85"/>
        <end position="108"/>
    </location>
</feature>
<comment type="similarity">
    <text evidence="2 5">Belongs to the GMC oxidoreductase family.</text>
</comment>
<dbReference type="Gene3D" id="3.50.50.60">
    <property type="entry name" value="FAD/NAD(P)-binding domain"/>
    <property type="match status" value="1"/>
</dbReference>
<dbReference type="Pfam" id="PF00732">
    <property type="entry name" value="GMC_oxred_N"/>
    <property type="match status" value="1"/>
</dbReference>
<evidence type="ECO:0000313" key="8">
    <source>
        <dbReference type="EMBL" id="KHT44957.1"/>
    </source>
</evidence>
<dbReference type="InterPro" id="IPR007867">
    <property type="entry name" value="GMC_OxRtase_C"/>
</dbReference>
<reference evidence="8 9" key="1">
    <citation type="submission" date="2014-12" db="EMBL/GenBank/DDBJ databases">
        <title>Genome sequencing of Alteromonas marina AD001.</title>
        <authorList>
            <person name="Adrian T.G.S."/>
            <person name="Chan K.G."/>
        </authorList>
    </citation>
    <scope>NUCLEOTIDE SEQUENCE [LARGE SCALE GENOMIC DNA]</scope>
    <source>
        <strain evidence="8 9">AD001</strain>
    </source>
</reference>
<evidence type="ECO:0000313" key="9">
    <source>
        <dbReference type="Proteomes" id="UP000031197"/>
    </source>
</evidence>
<feature type="domain" description="Glucose-methanol-choline oxidoreductase N-terminal" evidence="7">
    <location>
        <begin position="258"/>
        <end position="272"/>
    </location>
</feature>
<evidence type="ECO:0000256" key="1">
    <source>
        <dbReference type="ARBA" id="ARBA00001974"/>
    </source>
</evidence>
<proteinExistence type="inferred from homology"/>
<comment type="cofactor">
    <cofactor evidence="1">
        <name>FAD</name>
        <dbReference type="ChEBI" id="CHEBI:57692"/>
    </cofactor>
</comment>
<comment type="caution">
    <text evidence="8">The sequence shown here is derived from an EMBL/GenBank/DDBJ whole genome shotgun (WGS) entry which is preliminary data.</text>
</comment>
<dbReference type="InterPro" id="IPR012132">
    <property type="entry name" value="GMC_OxRdtase"/>
</dbReference>
<dbReference type="SUPFAM" id="SSF54373">
    <property type="entry name" value="FAD-linked reductases, C-terminal domain"/>
    <property type="match status" value="1"/>
</dbReference>
<evidence type="ECO:0000259" key="7">
    <source>
        <dbReference type="PROSITE" id="PS00624"/>
    </source>
</evidence>
<keyword evidence="4 5" id="KW-0274">FAD</keyword>
<sequence>MSEVLSKYDYIIVGGGSAGAVLATRLSENPALDILLLEAGSKDTNPLIHIPFGLSLLSRFEGIGWGYHTAPQKEMYDRELFWPRGKTLGGSSSVNAMCYIRGQKEDYDRWATEEGAEGWSFDDVLPYFKRSENFEEGADEYHGTGGPLNVSKLRHTSVLSDAFVNAASFAGYQQLDDFNRDDREGLGYYHVTQANGQRCSTAKGYLTQAKHRNNLTVLTRVAAEKVLLKEGRAIGVQVREKGVVNRYFAKSEVILCGGAINSPQLLMLSGIGPRAELEEKGIFVQQDLPGVGQNLQDHLDAIVQYTCKAREGYAVALGALPSYVKATADYAFRRKGIFSSNIAEAGGFVSSSLATQGPDIQFHFLPAILNDHGRQLAFGYGYGLHVCCLYPKSRGTISLQSNHPADQALIDPNYLTAEEDQQVMIEGVRIARKLLSAPDFDKFQGSELYPGEEAQTDEEILEFLRERAETIYHPIGTCKMGSDDDEMAVVDTQLRVRGIAGLRVVDASVMPSLIGGNTNAPTVMIAERAAEFIKAAHEGQPVSLARAESA</sequence>
<name>A0A0B3Y7I0_9ALTE</name>
<accession>A0A0B3Y7I0</accession>
<dbReference type="InterPro" id="IPR036188">
    <property type="entry name" value="FAD/NAD-bd_sf"/>
</dbReference>
<keyword evidence="3 5" id="KW-0285">Flavoprotein</keyword>
<keyword evidence="9" id="KW-1185">Reference proteome</keyword>
<dbReference type="AlphaFoldDB" id="A0A0B3Y7I0"/>
<dbReference type="NCBIfam" id="NF002550">
    <property type="entry name" value="PRK02106.1"/>
    <property type="match status" value="1"/>
</dbReference>
<dbReference type="RefSeq" id="WP_039222748.1">
    <property type="nucleotide sequence ID" value="NZ_JWLW01000065.1"/>
</dbReference>
<dbReference type="Gene3D" id="3.30.560.10">
    <property type="entry name" value="Glucose Oxidase, domain 3"/>
    <property type="match status" value="1"/>
</dbReference>
<organism evidence="8 9">
    <name type="scientific">Alteromonas marina</name>
    <dbReference type="NCBI Taxonomy" id="203795"/>
    <lineage>
        <taxon>Bacteria</taxon>
        <taxon>Pseudomonadati</taxon>
        <taxon>Pseudomonadota</taxon>
        <taxon>Gammaproteobacteria</taxon>
        <taxon>Alteromonadales</taxon>
        <taxon>Alteromonadaceae</taxon>
        <taxon>Alteromonas/Salinimonas group</taxon>
        <taxon>Alteromonas</taxon>
    </lineage>
</organism>
<evidence type="ECO:0000256" key="3">
    <source>
        <dbReference type="ARBA" id="ARBA00022630"/>
    </source>
</evidence>
<evidence type="ECO:0000256" key="4">
    <source>
        <dbReference type="ARBA" id="ARBA00022827"/>
    </source>
</evidence>
<dbReference type="PANTHER" id="PTHR11552:SF147">
    <property type="entry name" value="CHOLINE DEHYDROGENASE, MITOCHONDRIAL"/>
    <property type="match status" value="1"/>
</dbReference>
<dbReference type="OrthoDB" id="9785276at2"/>
<dbReference type="Pfam" id="PF05199">
    <property type="entry name" value="GMC_oxred_C"/>
    <property type="match status" value="1"/>
</dbReference>
<dbReference type="PROSITE" id="PS00624">
    <property type="entry name" value="GMC_OXRED_2"/>
    <property type="match status" value="1"/>
</dbReference>
<dbReference type="GO" id="GO:0016614">
    <property type="term" value="F:oxidoreductase activity, acting on CH-OH group of donors"/>
    <property type="evidence" value="ECO:0007669"/>
    <property type="project" value="InterPro"/>
</dbReference>
<evidence type="ECO:0000259" key="6">
    <source>
        <dbReference type="PROSITE" id="PS00623"/>
    </source>
</evidence>
<dbReference type="GO" id="GO:0050660">
    <property type="term" value="F:flavin adenine dinucleotide binding"/>
    <property type="evidence" value="ECO:0007669"/>
    <property type="project" value="InterPro"/>
</dbReference>